<gene>
    <name evidence="2" type="ORF">SAMN05216464_12532</name>
</gene>
<proteinExistence type="predicted"/>
<protein>
    <submittedName>
        <fullName evidence="2">Uncharacterized protein</fullName>
    </submittedName>
</protein>
<evidence type="ECO:0000313" key="2">
    <source>
        <dbReference type="EMBL" id="SDF70468.1"/>
    </source>
</evidence>
<dbReference type="AlphaFoldDB" id="A0A1G7N8R8"/>
<dbReference type="STRING" id="1391627.SAMN05216464_12532"/>
<feature type="transmembrane region" description="Helical" evidence="1">
    <location>
        <begin position="7"/>
        <end position="28"/>
    </location>
</feature>
<keyword evidence="1" id="KW-0812">Transmembrane</keyword>
<dbReference type="EMBL" id="FNAI01000025">
    <property type="protein sequence ID" value="SDF70468.1"/>
    <property type="molecule type" value="Genomic_DNA"/>
</dbReference>
<reference evidence="2 3" key="1">
    <citation type="submission" date="2016-10" db="EMBL/GenBank/DDBJ databases">
        <authorList>
            <person name="de Groot N.N."/>
        </authorList>
    </citation>
    <scope>NUCLEOTIDE SEQUENCE [LARGE SCALE GENOMIC DNA]</scope>
    <source>
        <strain evidence="2 3">47C3B</strain>
    </source>
</reference>
<sequence>MDITDDCIFAGLALLIIVLLYVIIKMIWNRINGRDELDGFF</sequence>
<evidence type="ECO:0000313" key="3">
    <source>
        <dbReference type="Proteomes" id="UP000199072"/>
    </source>
</evidence>
<dbReference type="RefSeq" id="WP_262492982.1">
    <property type="nucleotide sequence ID" value="NZ_FNAI01000025.1"/>
</dbReference>
<dbReference type="Proteomes" id="UP000199072">
    <property type="component" value="Unassembled WGS sequence"/>
</dbReference>
<accession>A0A1G7N8R8</accession>
<organism evidence="2 3">
    <name type="scientific">Mucilaginibacter pineti</name>
    <dbReference type="NCBI Taxonomy" id="1391627"/>
    <lineage>
        <taxon>Bacteria</taxon>
        <taxon>Pseudomonadati</taxon>
        <taxon>Bacteroidota</taxon>
        <taxon>Sphingobacteriia</taxon>
        <taxon>Sphingobacteriales</taxon>
        <taxon>Sphingobacteriaceae</taxon>
        <taxon>Mucilaginibacter</taxon>
    </lineage>
</organism>
<keyword evidence="1" id="KW-1133">Transmembrane helix</keyword>
<keyword evidence="3" id="KW-1185">Reference proteome</keyword>
<evidence type="ECO:0000256" key="1">
    <source>
        <dbReference type="SAM" id="Phobius"/>
    </source>
</evidence>
<name>A0A1G7N8R8_9SPHI</name>
<keyword evidence="1" id="KW-0472">Membrane</keyword>